<name>F2IFH2_FLUTR</name>
<dbReference type="AlphaFoldDB" id="F2IFH2"/>
<accession>F2IFH2</accession>
<reference evidence="1 2" key="1">
    <citation type="journal article" date="2011" name="Stand. Genomic Sci.">
        <title>Complete genome sequence of the gliding freshwater bacterium Fluviicola taffensis type strain (RW262).</title>
        <authorList>
            <person name="Woyke T."/>
            <person name="Chertkov O."/>
            <person name="Lapidus A."/>
            <person name="Nolan M."/>
            <person name="Lucas S."/>
            <person name="Del Rio T.G."/>
            <person name="Tice H."/>
            <person name="Cheng J.F."/>
            <person name="Tapia R."/>
            <person name="Han C."/>
            <person name="Goodwin L."/>
            <person name="Pitluck S."/>
            <person name="Liolios K."/>
            <person name="Pagani I."/>
            <person name="Ivanova N."/>
            <person name="Huntemann M."/>
            <person name="Mavromatis K."/>
            <person name="Mikhailova N."/>
            <person name="Pati A."/>
            <person name="Chen A."/>
            <person name="Palaniappan K."/>
            <person name="Land M."/>
            <person name="Hauser L."/>
            <person name="Brambilla E.M."/>
            <person name="Rohde M."/>
            <person name="Mwirichia R."/>
            <person name="Sikorski J."/>
            <person name="Tindall B.J."/>
            <person name="Goker M."/>
            <person name="Bristow J."/>
            <person name="Eisen J.A."/>
            <person name="Markowitz V."/>
            <person name="Hugenholtz P."/>
            <person name="Klenk H.P."/>
            <person name="Kyrpides N.C."/>
        </authorList>
    </citation>
    <scope>NUCLEOTIDE SEQUENCE [LARGE SCALE GENOMIC DNA]</scope>
    <source>
        <strain evidence="2">DSM 16823 / RW262 / RW262</strain>
    </source>
</reference>
<proteinExistence type="predicted"/>
<keyword evidence="2" id="KW-1185">Reference proteome</keyword>
<dbReference type="KEGG" id="fte:Fluta_3718"/>
<dbReference type="Proteomes" id="UP000007463">
    <property type="component" value="Chromosome"/>
</dbReference>
<dbReference type="eggNOG" id="ENOG5032WJ0">
    <property type="taxonomic scope" value="Bacteria"/>
</dbReference>
<dbReference type="OrthoDB" id="1440611at2"/>
<dbReference type="STRING" id="755732.Fluta_3718"/>
<dbReference type="EMBL" id="CP002542">
    <property type="protein sequence ID" value="AEA45686.1"/>
    <property type="molecule type" value="Genomic_DNA"/>
</dbReference>
<organism evidence="1 2">
    <name type="scientific">Fluviicola taffensis (strain DSM 16823 / NCIMB 13979 / RW262)</name>
    <dbReference type="NCBI Taxonomy" id="755732"/>
    <lineage>
        <taxon>Bacteria</taxon>
        <taxon>Pseudomonadati</taxon>
        <taxon>Bacteroidota</taxon>
        <taxon>Flavobacteriia</taxon>
        <taxon>Flavobacteriales</taxon>
        <taxon>Crocinitomicaceae</taxon>
        <taxon>Fluviicola</taxon>
    </lineage>
</organism>
<protein>
    <recommendedName>
        <fullName evidence="3">Lipoprotein</fullName>
    </recommendedName>
</protein>
<dbReference type="RefSeq" id="WP_013688449.1">
    <property type="nucleotide sequence ID" value="NC_015321.1"/>
</dbReference>
<evidence type="ECO:0000313" key="1">
    <source>
        <dbReference type="EMBL" id="AEA45686.1"/>
    </source>
</evidence>
<evidence type="ECO:0008006" key="3">
    <source>
        <dbReference type="Google" id="ProtNLM"/>
    </source>
</evidence>
<gene>
    <name evidence="1" type="ordered locus">Fluta_3718</name>
</gene>
<dbReference type="HOGENOM" id="CLU_142887_0_0_10"/>
<reference evidence="2" key="2">
    <citation type="submission" date="2011-02" db="EMBL/GenBank/DDBJ databases">
        <title>The complete genome of Fluviicola taffensis DSM 16823.</title>
        <authorList>
            <consortium name="US DOE Joint Genome Institute (JGI-PGF)"/>
            <person name="Lucas S."/>
            <person name="Copeland A."/>
            <person name="Lapidus A."/>
            <person name="Bruce D."/>
            <person name="Goodwin L."/>
            <person name="Pitluck S."/>
            <person name="Kyrpides N."/>
            <person name="Mavromatis K."/>
            <person name="Ivanova N."/>
            <person name="Mikhailova N."/>
            <person name="Pagani I."/>
            <person name="Chertkov O."/>
            <person name="Detter J.C."/>
            <person name="Han C."/>
            <person name="Tapia R."/>
            <person name="Land M."/>
            <person name="Hauser L."/>
            <person name="Markowitz V."/>
            <person name="Cheng J.-F."/>
            <person name="Hugenholtz P."/>
            <person name="Woyke T."/>
            <person name="Wu D."/>
            <person name="Tindall B."/>
            <person name="Pomrenke H.G."/>
            <person name="Brambilla E."/>
            <person name="Klenk H.-P."/>
            <person name="Eisen J.A."/>
        </authorList>
    </citation>
    <scope>NUCLEOTIDE SEQUENCE [LARGE SCALE GENOMIC DNA]</scope>
    <source>
        <strain evidence="2">DSM 16823 / RW262 / RW262</strain>
    </source>
</reference>
<dbReference type="PROSITE" id="PS51257">
    <property type="entry name" value="PROKAR_LIPOPROTEIN"/>
    <property type="match status" value="1"/>
</dbReference>
<sequence precursor="true">MNKLILTFAVGSLLLYSCGNSTNEKLSNQPEIAEHNDHHHDDESEAIELNNGEKWQVDANMLTHIRNMENDVVSFAKVEQKDYKSLSEKLQSNIDLLTSNCTMKGKAHDELHKWLLPYIDLVKELSEAKNETEATKQFENIQISFTTFNQYFQ</sequence>
<evidence type="ECO:0000313" key="2">
    <source>
        <dbReference type="Proteomes" id="UP000007463"/>
    </source>
</evidence>